<feature type="binding site" evidence="8">
    <location>
        <begin position="42"/>
        <end position="47"/>
    </location>
    <ligand>
        <name>ATP</name>
        <dbReference type="ChEBI" id="CHEBI:30616"/>
    </ligand>
</feature>
<evidence type="ECO:0000259" key="9">
    <source>
        <dbReference type="SMART" id="SM00977"/>
    </source>
</evidence>
<dbReference type="Pfam" id="PF09179">
    <property type="entry name" value="TilS"/>
    <property type="match status" value="1"/>
</dbReference>
<keyword evidence="3 8" id="KW-0436">Ligase</keyword>
<gene>
    <name evidence="8 10" type="primary">tilS</name>
    <name evidence="10" type="ORF">NX784_13880</name>
</gene>
<evidence type="ECO:0000256" key="7">
    <source>
        <dbReference type="ARBA" id="ARBA00048539"/>
    </source>
</evidence>
<dbReference type="InterPro" id="IPR012796">
    <property type="entry name" value="Lysidine-tRNA-synth_C"/>
</dbReference>
<dbReference type="NCBIfam" id="TIGR02433">
    <property type="entry name" value="lysidine_TilS_C"/>
    <property type="match status" value="1"/>
</dbReference>
<dbReference type="RefSeq" id="WP_258817268.1">
    <property type="nucleotide sequence ID" value="NZ_JANUGW010000009.1"/>
</dbReference>
<dbReference type="InterPro" id="IPR012094">
    <property type="entry name" value="tRNA_Ile_lys_synt"/>
</dbReference>
<keyword evidence="6 8" id="KW-0067">ATP-binding</keyword>
<reference evidence="10 11" key="1">
    <citation type="submission" date="2022-08" db="EMBL/GenBank/DDBJ databases">
        <title>Reclassification of Massilia species as members of the genera Telluria, Duganella, Pseudoduganella, Mokoshia gen. nov. and Zemynaea gen. nov. using orthogonal and non-orthogonal genome-based approaches.</title>
        <authorList>
            <person name="Bowman J.P."/>
        </authorList>
    </citation>
    <scope>NUCLEOTIDE SEQUENCE [LARGE SCALE GENOMIC DNA]</scope>
    <source>
        <strain evidence="10 11">JCM 31316</strain>
    </source>
</reference>
<accession>A0ABT1ZRY5</accession>
<dbReference type="EMBL" id="JANUGW010000009">
    <property type="protein sequence ID" value="MCS0582685.1"/>
    <property type="molecule type" value="Genomic_DNA"/>
</dbReference>
<keyword evidence="4 8" id="KW-0819">tRNA processing</keyword>
<dbReference type="Pfam" id="PF01171">
    <property type="entry name" value="ATP_bind_3"/>
    <property type="match status" value="1"/>
</dbReference>
<dbReference type="PANTHER" id="PTHR43033:SF1">
    <property type="entry name" value="TRNA(ILE)-LYSIDINE SYNTHASE-RELATED"/>
    <property type="match status" value="1"/>
</dbReference>
<comment type="similarity">
    <text evidence="8">Belongs to the tRNA(Ile)-lysidine synthase family.</text>
</comment>
<evidence type="ECO:0000256" key="1">
    <source>
        <dbReference type="ARBA" id="ARBA00004496"/>
    </source>
</evidence>
<evidence type="ECO:0000256" key="2">
    <source>
        <dbReference type="ARBA" id="ARBA00022490"/>
    </source>
</evidence>
<dbReference type="InterPro" id="IPR015262">
    <property type="entry name" value="tRNA_Ile_lys_synt_subst-bd"/>
</dbReference>
<dbReference type="InterPro" id="IPR011063">
    <property type="entry name" value="TilS/TtcA_N"/>
</dbReference>
<keyword evidence="5 8" id="KW-0547">Nucleotide-binding</keyword>
<comment type="subcellular location">
    <subcellularLocation>
        <location evidence="1 8">Cytoplasm</location>
    </subcellularLocation>
</comment>
<evidence type="ECO:0000256" key="3">
    <source>
        <dbReference type="ARBA" id="ARBA00022598"/>
    </source>
</evidence>
<keyword evidence="2 8" id="KW-0963">Cytoplasm</keyword>
<comment type="caution">
    <text evidence="10">The sequence shown here is derived from an EMBL/GenBank/DDBJ whole genome shotgun (WGS) entry which is preliminary data.</text>
</comment>
<organism evidence="10 11">
    <name type="scientific">Massilia pinisoli</name>
    <dbReference type="NCBI Taxonomy" id="1772194"/>
    <lineage>
        <taxon>Bacteria</taxon>
        <taxon>Pseudomonadati</taxon>
        <taxon>Pseudomonadota</taxon>
        <taxon>Betaproteobacteria</taxon>
        <taxon>Burkholderiales</taxon>
        <taxon>Oxalobacteraceae</taxon>
        <taxon>Telluria group</taxon>
        <taxon>Massilia</taxon>
    </lineage>
</organism>
<dbReference type="HAMAP" id="MF_01161">
    <property type="entry name" value="tRNA_Ile_lys_synt"/>
    <property type="match status" value="1"/>
</dbReference>
<dbReference type="EC" id="6.3.4.19" evidence="8"/>
<dbReference type="SMART" id="SM00977">
    <property type="entry name" value="TilS_C"/>
    <property type="match status" value="1"/>
</dbReference>
<proteinExistence type="inferred from homology"/>
<protein>
    <recommendedName>
        <fullName evidence="8">tRNA(Ile)-lysidine synthase</fullName>
        <ecNumber evidence="8">6.3.4.19</ecNumber>
    </recommendedName>
    <alternativeName>
        <fullName evidence="8">tRNA(Ile)-2-lysyl-cytidine synthase</fullName>
    </alternativeName>
    <alternativeName>
        <fullName evidence="8">tRNA(Ile)-lysidine synthetase</fullName>
    </alternativeName>
</protein>
<dbReference type="SUPFAM" id="SSF52402">
    <property type="entry name" value="Adenine nucleotide alpha hydrolases-like"/>
    <property type="match status" value="1"/>
</dbReference>
<keyword evidence="11" id="KW-1185">Reference proteome</keyword>
<dbReference type="PANTHER" id="PTHR43033">
    <property type="entry name" value="TRNA(ILE)-LYSIDINE SYNTHASE-RELATED"/>
    <property type="match status" value="1"/>
</dbReference>
<sequence>MSRRPHGPGPASGPAATFAQAIEALRAEYLPDALPPVAVALSGGLDSMVLLRLAHAHGLDVRALHVHHGLSPNADAWRDHCAAAAAELGIPFDWRAVVIAKGKSGIEAAARKLRYAALGEMCRAHGAGVLLTAHHLDDQVETVLLQLLRGSGPAGLSGMDPANRAPGLLGDERLAMARPLLSVARADLERFAREEGIAWVEDESNTDPRYARNALRHQVMPALAAAFPGYQQRVARASAHTRSAQRLLDELGGQDLASCLEGEALDLVRVRGLSRDRIDNLLRHWFAVRRLAMPSTAWLAQMVAQILSARDDAQLLVEHPDVEVRRHRDHLFLVPRRPQLAGMRDPEDAGIIEKHAQAFRWQGEASIAFPDYGGVLHFDAAERGFDPAWLRGQGLEIDFRKGGEKLKLAHNRPSRSLKMHYQSSGIPAWERGRLPIVNAGFDLLFAAGLGMDCRHVTEGPGRIALRWESATPAIPG</sequence>
<evidence type="ECO:0000256" key="5">
    <source>
        <dbReference type="ARBA" id="ARBA00022741"/>
    </source>
</evidence>
<comment type="function">
    <text evidence="8">Ligates lysine onto the cytidine present at position 34 of the AUA codon-specific tRNA(Ile) that contains the anticodon CAU, in an ATP-dependent manner. Cytidine is converted to lysidine, thus changing the amino acid specificity of the tRNA from methionine to isoleucine.</text>
</comment>
<dbReference type="Gene3D" id="3.40.50.620">
    <property type="entry name" value="HUPs"/>
    <property type="match status" value="1"/>
</dbReference>
<evidence type="ECO:0000256" key="6">
    <source>
        <dbReference type="ARBA" id="ARBA00022840"/>
    </source>
</evidence>
<dbReference type="Pfam" id="PF11734">
    <property type="entry name" value="TilS_C"/>
    <property type="match status" value="1"/>
</dbReference>
<evidence type="ECO:0000313" key="11">
    <source>
        <dbReference type="Proteomes" id="UP001204151"/>
    </source>
</evidence>
<name>A0ABT1ZRY5_9BURK</name>
<comment type="catalytic activity">
    <reaction evidence="7 8">
        <text>cytidine(34) in tRNA(Ile2) + L-lysine + ATP = lysidine(34) in tRNA(Ile2) + AMP + diphosphate + H(+)</text>
        <dbReference type="Rhea" id="RHEA:43744"/>
        <dbReference type="Rhea" id="RHEA-COMP:10625"/>
        <dbReference type="Rhea" id="RHEA-COMP:10670"/>
        <dbReference type="ChEBI" id="CHEBI:15378"/>
        <dbReference type="ChEBI" id="CHEBI:30616"/>
        <dbReference type="ChEBI" id="CHEBI:32551"/>
        <dbReference type="ChEBI" id="CHEBI:33019"/>
        <dbReference type="ChEBI" id="CHEBI:82748"/>
        <dbReference type="ChEBI" id="CHEBI:83665"/>
        <dbReference type="ChEBI" id="CHEBI:456215"/>
        <dbReference type="EC" id="6.3.4.19"/>
    </reaction>
</comment>
<dbReference type="InterPro" id="IPR014729">
    <property type="entry name" value="Rossmann-like_a/b/a_fold"/>
</dbReference>
<dbReference type="Gene3D" id="1.20.59.20">
    <property type="match status" value="1"/>
</dbReference>
<evidence type="ECO:0000256" key="8">
    <source>
        <dbReference type="HAMAP-Rule" id="MF_01161"/>
    </source>
</evidence>
<dbReference type="SUPFAM" id="SSF82829">
    <property type="entry name" value="MesJ substrate recognition domain-like"/>
    <property type="match status" value="1"/>
</dbReference>
<evidence type="ECO:0000256" key="4">
    <source>
        <dbReference type="ARBA" id="ARBA00022694"/>
    </source>
</evidence>
<dbReference type="Proteomes" id="UP001204151">
    <property type="component" value="Unassembled WGS sequence"/>
</dbReference>
<comment type="domain">
    <text evidence="8">The N-terminal region contains the highly conserved SGGXDS motif, predicted to be a P-loop motif involved in ATP binding.</text>
</comment>
<evidence type="ECO:0000313" key="10">
    <source>
        <dbReference type="EMBL" id="MCS0582685.1"/>
    </source>
</evidence>
<dbReference type="InterPro" id="IPR012795">
    <property type="entry name" value="tRNA_Ile_lys_synt_N"/>
</dbReference>
<dbReference type="GO" id="GO:0032267">
    <property type="term" value="F:tRNA(Ile)-lysidine synthase activity"/>
    <property type="evidence" value="ECO:0007669"/>
    <property type="project" value="UniProtKB-EC"/>
</dbReference>
<dbReference type="NCBIfam" id="TIGR02432">
    <property type="entry name" value="lysidine_TilS_N"/>
    <property type="match status" value="1"/>
</dbReference>
<dbReference type="CDD" id="cd01992">
    <property type="entry name" value="TilS_N"/>
    <property type="match status" value="1"/>
</dbReference>
<feature type="domain" description="Lysidine-tRNA(Ile) synthetase C-terminal" evidence="9">
    <location>
        <begin position="395"/>
        <end position="467"/>
    </location>
</feature>
<dbReference type="SUPFAM" id="SSF56037">
    <property type="entry name" value="PheT/TilS domain"/>
    <property type="match status" value="1"/>
</dbReference>